<evidence type="ECO:0000313" key="2">
    <source>
        <dbReference type="EMBL" id="GFG73046.1"/>
    </source>
</evidence>
<accession>A0A7I9XUL1</accession>
<comment type="caution">
    <text evidence="2">The sequence shown here is derived from an EMBL/GenBank/DDBJ whole genome shotgun (WGS) entry which is preliminary data.</text>
</comment>
<gene>
    <name evidence="2" type="ORF">MBOT_04110</name>
</gene>
<feature type="compositionally biased region" description="Acidic residues" evidence="1">
    <location>
        <begin position="379"/>
        <end position="392"/>
    </location>
</feature>
<reference evidence="2 3" key="1">
    <citation type="journal article" date="2019" name="Emerg. Microbes Infect.">
        <title>Comprehensive subspecies identification of 175 nontuberculous mycobacteria species based on 7547 genomic profiles.</title>
        <authorList>
            <person name="Matsumoto Y."/>
            <person name="Kinjo T."/>
            <person name="Motooka D."/>
            <person name="Nabeya D."/>
            <person name="Jung N."/>
            <person name="Uechi K."/>
            <person name="Horii T."/>
            <person name="Iida T."/>
            <person name="Fujita J."/>
            <person name="Nakamura S."/>
        </authorList>
    </citation>
    <scope>NUCLEOTIDE SEQUENCE [LARGE SCALE GENOMIC DNA]</scope>
    <source>
        <strain evidence="2 3">JCM 17322</strain>
    </source>
</reference>
<name>A0A7I9XUL1_9MYCO</name>
<keyword evidence="3" id="KW-1185">Reference proteome</keyword>
<feature type="region of interest" description="Disordered" evidence="1">
    <location>
        <begin position="228"/>
        <end position="251"/>
    </location>
</feature>
<organism evidence="2 3">
    <name type="scientific">Mycobacterium botniense</name>
    <dbReference type="NCBI Taxonomy" id="84962"/>
    <lineage>
        <taxon>Bacteria</taxon>
        <taxon>Bacillati</taxon>
        <taxon>Actinomycetota</taxon>
        <taxon>Actinomycetes</taxon>
        <taxon>Mycobacteriales</taxon>
        <taxon>Mycobacteriaceae</taxon>
        <taxon>Mycobacterium</taxon>
    </lineage>
</organism>
<evidence type="ECO:0000313" key="3">
    <source>
        <dbReference type="Proteomes" id="UP000465361"/>
    </source>
</evidence>
<feature type="compositionally biased region" description="Pro residues" evidence="1">
    <location>
        <begin position="445"/>
        <end position="470"/>
    </location>
</feature>
<proteinExistence type="predicted"/>
<dbReference type="EMBL" id="BLKW01000002">
    <property type="protein sequence ID" value="GFG73046.1"/>
    <property type="molecule type" value="Genomic_DNA"/>
</dbReference>
<dbReference type="Proteomes" id="UP000465361">
    <property type="component" value="Unassembled WGS sequence"/>
</dbReference>
<feature type="compositionally biased region" description="Low complexity" evidence="1">
    <location>
        <begin position="422"/>
        <end position="434"/>
    </location>
</feature>
<dbReference type="AlphaFoldDB" id="A0A7I9XUL1"/>
<dbReference type="RefSeq" id="WP_163753740.1">
    <property type="nucleotide sequence ID" value="NZ_BLKW01000002.1"/>
</dbReference>
<protein>
    <submittedName>
        <fullName evidence="2">Uncharacterized protein</fullName>
    </submittedName>
</protein>
<sequence>MAGRFEVAARLAEGRPAAEHTQRYVWACGRLGYHHPDLTTHESQVRDWYDTEYGLDLHALDSDCALLWAVRTAAEDALRLQRALVAELAAAWTGPGADSAIRFVQRHCDAGGAVVAALGAAAEGCAALRDGLWQLVDSKVAAAVAIDDRSLAQRPAWLAAARAVTTGAGDVDAAEKIVDQEVKPYVDTDIRIDWLTEMCAARAAVAASYDTLIHRLLTAPTRCFELPGDLGSDRPVPPQEPGDGDGAAGVAPVTAPAALSAGDRAAASAPDSAEAAARLLPPAGSAVDTMPPTSPPPAGPRDFAPAPPGLEAFPGMPAGTPAAADGLGDSGAFGGVGSLGSLVGQIAGAIGGLLASLTAGVADSLAADSSPDGLLDGDAALDDDVPAEPAEEPGEKADGQSGAPPGQPPDGQADEPEGGDIAAAEPVAASASGSRPGDTTDQQPNPSPAEPPSTAAPPDGGPPPSPPPQSQPGGSTPCEIAADELPQAGQ</sequence>
<feature type="region of interest" description="Disordered" evidence="1">
    <location>
        <begin position="365"/>
        <end position="490"/>
    </location>
</feature>
<feature type="region of interest" description="Disordered" evidence="1">
    <location>
        <begin position="283"/>
        <end position="323"/>
    </location>
</feature>
<evidence type="ECO:0000256" key="1">
    <source>
        <dbReference type="SAM" id="MobiDB-lite"/>
    </source>
</evidence>